<gene>
    <name evidence="1" type="ORF">KUV50_02085</name>
</gene>
<sequence>MSPKTVGALPYRGFFILSIQLLIGFNHLLAQEIKGDTIPNTVLSAQVNAPFVYIDCQDCDHNFIRTELSFVHYVRDPEMADIHVFVTTQETAGGGREYQFSFIGRRAFAGTDYTLKHYVGQNATESENRNAIIGFLNMGYASFILQTPLGARFSIEYKRDGRDSVVPEINDPWNYWVFQAYVGSVQLEMESNQTKFNSRWGLYADRVTEDWKFRLRPYFNYGLVNIQAEDRDDPVVSIQRRHGFDSYAIKSLNDHWSAGLFGTYLTNNGQNLHHNIVISPGIEYSLFPYKVATRKAITFTYQLGYGYHDYYEETIYGKIKENLFDHQFKGVVNILQPWGNIETGFSGSQYLHDLSRFRVELYGQTSVRVFEGFSLGFQTEYSVVRDQLGLPKGEASLEDVLLNNANWPQIFFSEALLPLLTPLAQSIPIL</sequence>
<proteinExistence type="predicted"/>
<name>A0A953L9R0_9BACT</name>
<evidence type="ECO:0000313" key="2">
    <source>
        <dbReference type="Proteomes" id="UP000753961"/>
    </source>
</evidence>
<dbReference type="EMBL" id="JAHVHU010000002">
    <property type="protein sequence ID" value="MBY5956906.1"/>
    <property type="molecule type" value="Genomic_DNA"/>
</dbReference>
<accession>A0A953L9R0</accession>
<evidence type="ECO:0000313" key="1">
    <source>
        <dbReference type="EMBL" id="MBY5956906.1"/>
    </source>
</evidence>
<protein>
    <submittedName>
        <fullName evidence="1">Uncharacterized protein</fullName>
    </submittedName>
</protein>
<dbReference type="Proteomes" id="UP000753961">
    <property type="component" value="Unassembled WGS sequence"/>
</dbReference>
<dbReference type="RefSeq" id="WP_222578422.1">
    <property type="nucleotide sequence ID" value="NZ_JAHVHU010000002.1"/>
</dbReference>
<comment type="caution">
    <text evidence="1">The sequence shown here is derived from an EMBL/GenBank/DDBJ whole genome shotgun (WGS) entry which is preliminary data.</text>
</comment>
<keyword evidence="2" id="KW-1185">Reference proteome</keyword>
<dbReference type="AlphaFoldDB" id="A0A953L9R0"/>
<reference evidence="1" key="1">
    <citation type="submission" date="2021-06" db="EMBL/GenBank/DDBJ databases">
        <title>44 bacteria genomes isolated from Dapeng, Shenzhen.</title>
        <authorList>
            <person name="Zheng W."/>
            <person name="Yu S."/>
            <person name="Huang Y."/>
        </authorList>
    </citation>
    <scope>NUCLEOTIDE SEQUENCE</scope>
    <source>
        <strain evidence="1">DP5N28-2</strain>
    </source>
</reference>
<organism evidence="1 2">
    <name type="scientific">Membranihabitans marinus</name>
    <dbReference type="NCBI Taxonomy" id="1227546"/>
    <lineage>
        <taxon>Bacteria</taxon>
        <taxon>Pseudomonadati</taxon>
        <taxon>Bacteroidota</taxon>
        <taxon>Saprospiria</taxon>
        <taxon>Saprospirales</taxon>
        <taxon>Saprospiraceae</taxon>
        <taxon>Membranihabitans</taxon>
    </lineage>
</organism>